<dbReference type="AlphaFoldDB" id="X0S0U8"/>
<comment type="caution">
    <text evidence="1">The sequence shown here is derived from an EMBL/GenBank/DDBJ whole genome shotgun (WGS) entry which is preliminary data.</text>
</comment>
<organism evidence="1">
    <name type="scientific">marine sediment metagenome</name>
    <dbReference type="NCBI Taxonomy" id="412755"/>
    <lineage>
        <taxon>unclassified sequences</taxon>
        <taxon>metagenomes</taxon>
        <taxon>ecological metagenomes</taxon>
    </lineage>
</organism>
<evidence type="ECO:0000313" key="1">
    <source>
        <dbReference type="EMBL" id="GAF68891.1"/>
    </source>
</evidence>
<protein>
    <submittedName>
        <fullName evidence="1">Uncharacterized protein</fullName>
    </submittedName>
</protein>
<proteinExistence type="predicted"/>
<dbReference type="EMBL" id="BARS01006449">
    <property type="protein sequence ID" value="GAF68891.1"/>
    <property type="molecule type" value="Genomic_DNA"/>
</dbReference>
<sequence>MKKVRAIAVAALLLVLTVQANFTGWSPSTTYTNGEPIPASDVQTFELHCNTTPEEFGAPYEVSFQNYNLLADLTPTEQILVHNFVAGTYWCAPTQFSTTYNSRSDFGPEQNFTVTAQTMGFVPNPPW</sequence>
<name>X0S0U8_9ZZZZ</name>
<reference evidence="1" key="1">
    <citation type="journal article" date="2014" name="Front. Microbiol.">
        <title>High frequency of phylogenetically diverse reductive dehalogenase-homologous genes in deep subseafloor sedimentary metagenomes.</title>
        <authorList>
            <person name="Kawai M."/>
            <person name="Futagami T."/>
            <person name="Toyoda A."/>
            <person name="Takaki Y."/>
            <person name="Nishi S."/>
            <person name="Hori S."/>
            <person name="Arai W."/>
            <person name="Tsubouchi T."/>
            <person name="Morono Y."/>
            <person name="Uchiyama I."/>
            <person name="Ito T."/>
            <person name="Fujiyama A."/>
            <person name="Inagaki F."/>
            <person name="Takami H."/>
        </authorList>
    </citation>
    <scope>NUCLEOTIDE SEQUENCE</scope>
    <source>
        <strain evidence="1">Expedition CK06-06</strain>
    </source>
</reference>
<gene>
    <name evidence="1" type="ORF">S01H1_12552</name>
</gene>
<accession>X0S0U8</accession>